<keyword evidence="3" id="KW-0472">Membrane</keyword>
<protein>
    <submittedName>
        <fullName evidence="4">Major histocompatibility complex class I-related protein</fullName>
    </submittedName>
</protein>
<feature type="compositionally biased region" description="Polar residues" evidence="2">
    <location>
        <begin position="132"/>
        <end position="145"/>
    </location>
</feature>
<organism evidence="4 5">
    <name type="scientific">Labeo rohita</name>
    <name type="common">Indian major carp</name>
    <name type="synonym">Cyprinus rohita</name>
    <dbReference type="NCBI Taxonomy" id="84645"/>
    <lineage>
        <taxon>Eukaryota</taxon>
        <taxon>Metazoa</taxon>
        <taxon>Chordata</taxon>
        <taxon>Craniata</taxon>
        <taxon>Vertebrata</taxon>
        <taxon>Euteleostomi</taxon>
        <taxon>Actinopterygii</taxon>
        <taxon>Neopterygii</taxon>
        <taxon>Teleostei</taxon>
        <taxon>Ostariophysi</taxon>
        <taxon>Cypriniformes</taxon>
        <taxon>Cyprinidae</taxon>
        <taxon>Labeoninae</taxon>
        <taxon>Labeonini</taxon>
        <taxon>Labeo</taxon>
    </lineage>
</organism>
<gene>
    <name evidence="4" type="ORF">ROHU_007009</name>
</gene>
<dbReference type="InterPro" id="IPR011162">
    <property type="entry name" value="MHC_I/II-like_Ag-recog"/>
</dbReference>
<feature type="transmembrane region" description="Helical" evidence="3">
    <location>
        <begin position="105"/>
        <end position="124"/>
    </location>
</feature>
<dbReference type="InterPro" id="IPR050208">
    <property type="entry name" value="MHC_class-I_related"/>
</dbReference>
<evidence type="ECO:0000313" key="4">
    <source>
        <dbReference type="EMBL" id="RXN20801.1"/>
    </source>
</evidence>
<accession>A0A498MI51</accession>
<dbReference type="Gene3D" id="3.30.500.10">
    <property type="entry name" value="MHC class I-like antigen recognition-like"/>
    <property type="match status" value="1"/>
</dbReference>
<feature type="region of interest" description="Disordered" evidence="2">
    <location>
        <begin position="132"/>
        <end position="159"/>
    </location>
</feature>
<keyword evidence="1" id="KW-0325">Glycoprotein</keyword>
<dbReference type="GO" id="GO:0009897">
    <property type="term" value="C:external side of plasma membrane"/>
    <property type="evidence" value="ECO:0007669"/>
    <property type="project" value="TreeGrafter"/>
</dbReference>
<keyword evidence="3" id="KW-1133">Transmembrane helix</keyword>
<evidence type="ECO:0000256" key="3">
    <source>
        <dbReference type="SAM" id="Phobius"/>
    </source>
</evidence>
<dbReference type="EMBL" id="QBIY01012631">
    <property type="protein sequence ID" value="RXN20801.1"/>
    <property type="molecule type" value="Genomic_DNA"/>
</dbReference>
<dbReference type="GO" id="GO:0006955">
    <property type="term" value="P:immune response"/>
    <property type="evidence" value="ECO:0007669"/>
    <property type="project" value="TreeGrafter"/>
</dbReference>
<dbReference type="PANTHER" id="PTHR16675">
    <property type="entry name" value="MHC CLASS I-RELATED"/>
    <property type="match status" value="1"/>
</dbReference>
<keyword evidence="5" id="KW-1185">Reference proteome</keyword>
<reference evidence="4 5" key="1">
    <citation type="submission" date="2018-03" db="EMBL/GenBank/DDBJ databases">
        <title>Draft genome sequence of Rohu Carp (Labeo rohita).</title>
        <authorList>
            <person name="Das P."/>
            <person name="Kushwaha B."/>
            <person name="Joshi C.G."/>
            <person name="Kumar D."/>
            <person name="Nagpure N.S."/>
            <person name="Sahoo L."/>
            <person name="Das S.P."/>
            <person name="Bit A."/>
            <person name="Patnaik S."/>
            <person name="Meher P.K."/>
            <person name="Jayasankar P."/>
            <person name="Koringa P.G."/>
            <person name="Patel N.V."/>
            <person name="Hinsu A.T."/>
            <person name="Kumar R."/>
            <person name="Pandey M."/>
            <person name="Agarwal S."/>
            <person name="Srivastava S."/>
            <person name="Singh M."/>
            <person name="Iquebal M.A."/>
            <person name="Jaiswal S."/>
            <person name="Angadi U.B."/>
            <person name="Kumar N."/>
            <person name="Raza M."/>
            <person name="Shah T.M."/>
            <person name="Rai A."/>
            <person name="Jena J.K."/>
        </authorList>
    </citation>
    <scope>NUCLEOTIDE SEQUENCE [LARGE SCALE GENOMIC DNA]</scope>
    <source>
        <strain evidence="4">DASCIFA01</strain>
        <tissue evidence="4">Testis</tissue>
    </source>
</reference>
<evidence type="ECO:0000256" key="2">
    <source>
        <dbReference type="SAM" id="MobiDB-lite"/>
    </source>
</evidence>
<name>A0A498MI51_LABRO</name>
<dbReference type="GO" id="GO:0005615">
    <property type="term" value="C:extracellular space"/>
    <property type="evidence" value="ECO:0007669"/>
    <property type="project" value="TreeGrafter"/>
</dbReference>
<dbReference type="PANTHER" id="PTHR16675:SF237">
    <property type="entry name" value="MHC CLASS I ANTIGEN TRANSCRIPT VARIANT 1-RELATED"/>
    <property type="match status" value="1"/>
</dbReference>
<sequence length="159" mass="18318">MIFMFFVFIPLVNSVSHTFMTIYSGLNGQAVAGTTELLAETTLDDQQIDYYDSDTGTLIPKQDWMREFASRDKWKKYTEIRERVQQTNKLNITLVMQQFSHSDEYAALCVISCIIICMLIALYWKYRNKSETSNNKSRTEPSGKQPTAARIHPQDKNAA</sequence>
<evidence type="ECO:0000256" key="1">
    <source>
        <dbReference type="ARBA" id="ARBA00023180"/>
    </source>
</evidence>
<dbReference type="STRING" id="84645.A0A498MI51"/>
<keyword evidence="3" id="KW-0812">Transmembrane</keyword>
<dbReference type="InterPro" id="IPR037055">
    <property type="entry name" value="MHC_I-like_Ag-recog_sf"/>
</dbReference>
<proteinExistence type="predicted"/>
<dbReference type="SUPFAM" id="SSF54452">
    <property type="entry name" value="MHC antigen-recognition domain"/>
    <property type="match status" value="1"/>
</dbReference>
<dbReference type="AlphaFoldDB" id="A0A498MI51"/>
<dbReference type="Proteomes" id="UP000290572">
    <property type="component" value="Unassembled WGS sequence"/>
</dbReference>
<comment type="caution">
    <text evidence="4">The sequence shown here is derived from an EMBL/GenBank/DDBJ whole genome shotgun (WGS) entry which is preliminary data.</text>
</comment>
<evidence type="ECO:0000313" key="5">
    <source>
        <dbReference type="Proteomes" id="UP000290572"/>
    </source>
</evidence>